<reference evidence="3" key="2">
    <citation type="submission" date="2021-09" db="EMBL/GenBank/DDBJ databases">
        <authorList>
            <person name="Jia N."/>
            <person name="Wang J."/>
            <person name="Shi W."/>
            <person name="Du L."/>
            <person name="Sun Y."/>
            <person name="Zhan W."/>
            <person name="Jiang J."/>
            <person name="Wang Q."/>
            <person name="Zhang B."/>
            <person name="Ji P."/>
            <person name="Sakyi L.B."/>
            <person name="Cui X."/>
            <person name="Yuan T."/>
            <person name="Jiang B."/>
            <person name="Yang W."/>
            <person name="Lam T.T.-Y."/>
            <person name="Chang Q."/>
            <person name="Ding S."/>
            <person name="Wang X."/>
            <person name="Zhu J."/>
            <person name="Ruan X."/>
            <person name="Zhao L."/>
            <person name="Wei J."/>
            <person name="Que T."/>
            <person name="Du C."/>
            <person name="Cheng J."/>
            <person name="Dai P."/>
            <person name="Han X."/>
            <person name="Huang E."/>
            <person name="Gao Y."/>
            <person name="Liu J."/>
            <person name="Shao H."/>
            <person name="Ye R."/>
            <person name="Li L."/>
            <person name="Wei W."/>
            <person name="Wang X."/>
            <person name="Wang C."/>
            <person name="Huo Q."/>
            <person name="Li W."/>
            <person name="Guo W."/>
            <person name="Chen H."/>
            <person name="Chen S."/>
            <person name="Zhou L."/>
            <person name="Zhou L."/>
            <person name="Ni X."/>
            <person name="Tian J."/>
            <person name="Zhou Y."/>
            <person name="Sheng Y."/>
            <person name="Liu T."/>
            <person name="Pan Y."/>
            <person name="Xia L."/>
            <person name="Li J."/>
            <person name="Zhao F."/>
            <person name="Cao W."/>
        </authorList>
    </citation>
    <scope>NUCLEOTIDE SEQUENCE</scope>
    <source>
        <strain evidence="3">Rsan-2018</strain>
        <tissue evidence="3">Larvae</tissue>
    </source>
</reference>
<comment type="similarity">
    <text evidence="1">Belongs to the peptidase M13 family.</text>
</comment>
<accession>A0A9D4STX8</accession>
<proteinExistence type="inferred from homology"/>
<dbReference type="InterPro" id="IPR042089">
    <property type="entry name" value="Peptidase_M13_dom_2"/>
</dbReference>
<keyword evidence="4" id="KW-1185">Reference proteome</keyword>
<dbReference type="EMBL" id="JABSTV010001252">
    <property type="protein sequence ID" value="KAH7947102.1"/>
    <property type="molecule type" value="Genomic_DNA"/>
</dbReference>
<dbReference type="GO" id="GO:0005886">
    <property type="term" value="C:plasma membrane"/>
    <property type="evidence" value="ECO:0007669"/>
    <property type="project" value="TreeGrafter"/>
</dbReference>
<dbReference type="SUPFAM" id="SSF55486">
    <property type="entry name" value="Metalloproteases ('zincins'), catalytic domain"/>
    <property type="match status" value="1"/>
</dbReference>
<organism evidence="3 4">
    <name type="scientific">Rhipicephalus sanguineus</name>
    <name type="common">Brown dog tick</name>
    <name type="synonym">Ixodes sanguineus</name>
    <dbReference type="NCBI Taxonomy" id="34632"/>
    <lineage>
        <taxon>Eukaryota</taxon>
        <taxon>Metazoa</taxon>
        <taxon>Ecdysozoa</taxon>
        <taxon>Arthropoda</taxon>
        <taxon>Chelicerata</taxon>
        <taxon>Arachnida</taxon>
        <taxon>Acari</taxon>
        <taxon>Parasitiformes</taxon>
        <taxon>Ixodida</taxon>
        <taxon>Ixodoidea</taxon>
        <taxon>Ixodidae</taxon>
        <taxon>Rhipicephalinae</taxon>
        <taxon>Rhipicephalus</taxon>
        <taxon>Rhipicephalus</taxon>
    </lineage>
</organism>
<comment type="caution">
    <text evidence="3">The sequence shown here is derived from an EMBL/GenBank/DDBJ whole genome shotgun (WGS) entry which is preliminary data.</text>
</comment>
<dbReference type="AlphaFoldDB" id="A0A9D4STX8"/>
<dbReference type="PROSITE" id="PS51885">
    <property type="entry name" value="NEPRILYSIN"/>
    <property type="match status" value="1"/>
</dbReference>
<dbReference type="VEuPathDB" id="VectorBase:RSAN_034122"/>
<dbReference type="Gene3D" id="3.40.390.10">
    <property type="entry name" value="Collagenase (Catalytic Domain)"/>
    <property type="match status" value="2"/>
</dbReference>
<protein>
    <recommendedName>
        <fullName evidence="2">Peptidase M13 N-terminal domain-containing protein</fullName>
    </recommendedName>
</protein>
<dbReference type="Gene3D" id="1.10.1380.10">
    <property type="entry name" value="Neutral endopeptidase , domain2"/>
    <property type="match status" value="2"/>
</dbReference>
<evidence type="ECO:0000259" key="2">
    <source>
        <dbReference type="Pfam" id="PF05649"/>
    </source>
</evidence>
<sequence length="506" mass="56819">MTEYSSVDAKFQTARDQCQRTTPIAAYLQQRILTTGGRRTEAPVLAYAVCTSHDCMLHAQLLRMASNASVDPCDDFYGFSCGSWEVHEKRSRMDDLVAEVSNIAISSLRSKAGNSRKAAKLFRACSPALGVGRQGTPVFVFTPGALSSRWRPKKVMPNSEADYESYVRKHLEILNASTSFSISALKALQSHFISMSLDVAQGDAYHVPLDIASLASSLPWHENNSLLDLINKHSKPYQFSAESPVVIGSKLFENIVVLFTRHSEEAIADAVSWMFIEEHLWIIAGRSDLRVGTSEESRWLVEHACFDYVSSSLGLLVAEDYVRNEYPARTRKRVNSLVGQITLTFYDSVEGATWLDVDAKNTALSKVRKLKAQIWPATQFFDANVTEKLYDEFPDMTGPFFESFVQSLRTLRGLLTDAHFDDLYMMQISAAARAPVYYFTGTDAMIYGGFGTLYAQEAAKTMDLLGRVIDAEGRLIVKEWQRIYYSYKEKMAVSFGGRLRNRLSRL</sequence>
<reference evidence="3" key="1">
    <citation type="journal article" date="2020" name="Cell">
        <title>Large-Scale Comparative Analyses of Tick Genomes Elucidate Their Genetic Diversity and Vector Capacities.</title>
        <authorList>
            <consortium name="Tick Genome and Microbiome Consortium (TIGMIC)"/>
            <person name="Jia N."/>
            <person name="Wang J."/>
            <person name="Shi W."/>
            <person name="Du L."/>
            <person name="Sun Y."/>
            <person name="Zhan W."/>
            <person name="Jiang J.F."/>
            <person name="Wang Q."/>
            <person name="Zhang B."/>
            <person name="Ji P."/>
            <person name="Bell-Sakyi L."/>
            <person name="Cui X.M."/>
            <person name="Yuan T.T."/>
            <person name="Jiang B.G."/>
            <person name="Yang W.F."/>
            <person name="Lam T.T."/>
            <person name="Chang Q.C."/>
            <person name="Ding S.J."/>
            <person name="Wang X.J."/>
            <person name="Zhu J.G."/>
            <person name="Ruan X.D."/>
            <person name="Zhao L."/>
            <person name="Wei J.T."/>
            <person name="Ye R.Z."/>
            <person name="Que T.C."/>
            <person name="Du C.H."/>
            <person name="Zhou Y.H."/>
            <person name="Cheng J.X."/>
            <person name="Dai P.F."/>
            <person name="Guo W.B."/>
            <person name="Han X.H."/>
            <person name="Huang E.J."/>
            <person name="Li L.F."/>
            <person name="Wei W."/>
            <person name="Gao Y.C."/>
            <person name="Liu J.Z."/>
            <person name="Shao H.Z."/>
            <person name="Wang X."/>
            <person name="Wang C.C."/>
            <person name="Yang T.C."/>
            <person name="Huo Q.B."/>
            <person name="Li W."/>
            <person name="Chen H.Y."/>
            <person name="Chen S.E."/>
            <person name="Zhou L.G."/>
            <person name="Ni X.B."/>
            <person name="Tian J.H."/>
            <person name="Sheng Y."/>
            <person name="Liu T."/>
            <person name="Pan Y.S."/>
            <person name="Xia L.Y."/>
            <person name="Li J."/>
            <person name="Zhao F."/>
            <person name="Cao W.C."/>
        </authorList>
    </citation>
    <scope>NUCLEOTIDE SEQUENCE</scope>
    <source>
        <strain evidence="3">Rsan-2018</strain>
    </source>
</reference>
<evidence type="ECO:0000256" key="1">
    <source>
        <dbReference type="ARBA" id="ARBA00007357"/>
    </source>
</evidence>
<dbReference type="Pfam" id="PF05649">
    <property type="entry name" value="Peptidase_M13_N"/>
    <property type="match status" value="1"/>
</dbReference>
<dbReference type="PANTHER" id="PTHR11733:SF241">
    <property type="entry name" value="GH26575P-RELATED"/>
    <property type="match status" value="1"/>
</dbReference>
<name>A0A9D4STX8_RHISA</name>
<dbReference type="Proteomes" id="UP000821837">
    <property type="component" value="Chromosome 6"/>
</dbReference>
<dbReference type="InterPro" id="IPR008753">
    <property type="entry name" value="Peptidase_M13_N"/>
</dbReference>
<dbReference type="InterPro" id="IPR000718">
    <property type="entry name" value="Peptidase_M13"/>
</dbReference>
<evidence type="ECO:0000313" key="3">
    <source>
        <dbReference type="EMBL" id="KAH7947102.1"/>
    </source>
</evidence>
<feature type="domain" description="Peptidase M13 N-terminal" evidence="2">
    <location>
        <begin position="161"/>
        <end position="374"/>
    </location>
</feature>
<evidence type="ECO:0000313" key="4">
    <source>
        <dbReference type="Proteomes" id="UP000821837"/>
    </source>
</evidence>
<dbReference type="GO" id="GO:0004222">
    <property type="term" value="F:metalloendopeptidase activity"/>
    <property type="evidence" value="ECO:0007669"/>
    <property type="project" value="InterPro"/>
</dbReference>
<dbReference type="GO" id="GO:0016485">
    <property type="term" value="P:protein processing"/>
    <property type="evidence" value="ECO:0007669"/>
    <property type="project" value="TreeGrafter"/>
</dbReference>
<dbReference type="PANTHER" id="PTHR11733">
    <property type="entry name" value="ZINC METALLOPROTEASE FAMILY M13 NEPRILYSIN-RELATED"/>
    <property type="match status" value="1"/>
</dbReference>
<dbReference type="InterPro" id="IPR024079">
    <property type="entry name" value="MetalloPept_cat_dom_sf"/>
</dbReference>
<gene>
    <name evidence="3" type="ORF">HPB52_007533</name>
</gene>